<evidence type="ECO:0000256" key="6">
    <source>
        <dbReference type="SAM" id="SignalP"/>
    </source>
</evidence>
<comment type="subcellular location">
    <subcellularLocation>
        <location evidence="1">Cell envelope</location>
    </subcellularLocation>
</comment>
<keyword evidence="2" id="KW-0201">Cytochrome c-type biogenesis</keyword>
<dbReference type="RefSeq" id="WP_329495723.1">
    <property type="nucleotide sequence ID" value="NZ_CP108460.1"/>
</dbReference>
<dbReference type="PROSITE" id="PS51352">
    <property type="entry name" value="THIOREDOXIN_2"/>
    <property type="match status" value="1"/>
</dbReference>
<dbReference type="Proteomes" id="UP001432014">
    <property type="component" value="Chromosome"/>
</dbReference>
<protein>
    <submittedName>
        <fullName evidence="8">TlpA family protein disulfide reductase</fullName>
    </submittedName>
</protein>
<gene>
    <name evidence="8" type="ORF">OG469_23500</name>
</gene>
<dbReference type="Gene3D" id="3.40.30.10">
    <property type="entry name" value="Glutaredoxin"/>
    <property type="match status" value="1"/>
</dbReference>
<dbReference type="CDD" id="cd02966">
    <property type="entry name" value="TlpA_like_family"/>
    <property type="match status" value="1"/>
</dbReference>
<dbReference type="InterPro" id="IPR000866">
    <property type="entry name" value="AhpC/TSA"/>
</dbReference>
<keyword evidence="5" id="KW-0676">Redox-active center</keyword>
<accession>A0ABZ1WBS5</accession>
<evidence type="ECO:0000313" key="8">
    <source>
        <dbReference type="EMBL" id="WUS58218.1"/>
    </source>
</evidence>
<keyword evidence="4" id="KW-1015">Disulfide bond</keyword>
<feature type="domain" description="Thioredoxin" evidence="7">
    <location>
        <begin position="54"/>
        <end position="198"/>
    </location>
</feature>
<dbReference type="PANTHER" id="PTHR42852:SF6">
    <property type="entry name" value="THIOL:DISULFIDE INTERCHANGE PROTEIN DSBE"/>
    <property type="match status" value="1"/>
</dbReference>
<name>A0ABZ1WBS5_9ACTN</name>
<dbReference type="PROSITE" id="PS51257">
    <property type="entry name" value="PROKAR_LIPOPROTEIN"/>
    <property type="match status" value="1"/>
</dbReference>
<keyword evidence="9" id="KW-1185">Reference proteome</keyword>
<dbReference type="InterPro" id="IPR013766">
    <property type="entry name" value="Thioredoxin_domain"/>
</dbReference>
<dbReference type="PANTHER" id="PTHR42852">
    <property type="entry name" value="THIOL:DISULFIDE INTERCHANGE PROTEIN DSBE"/>
    <property type="match status" value="1"/>
</dbReference>
<dbReference type="Pfam" id="PF00578">
    <property type="entry name" value="AhpC-TSA"/>
    <property type="match status" value="1"/>
</dbReference>
<dbReference type="EMBL" id="CP108482">
    <property type="protein sequence ID" value="WUS58218.1"/>
    <property type="molecule type" value="Genomic_DNA"/>
</dbReference>
<keyword evidence="3" id="KW-0735">Signal-anchor</keyword>
<reference evidence="8 9" key="1">
    <citation type="submission" date="2022-10" db="EMBL/GenBank/DDBJ databases">
        <title>The complete genomes of actinobacterial strains from the NBC collection.</title>
        <authorList>
            <person name="Joergensen T.S."/>
            <person name="Alvarez Arevalo M."/>
            <person name="Sterndorff E.B."/>
            <person name="Faurdal D."/>
            <person name="Vuksanovic O."/>
            <person name="Mourched A.-S."/>
            <person name="Charusanti P."/>
            <person name="Shaw S."/>
            <person name="Blin K."/>
            <person name="Weber T."/>
        </authorList>
    </citation>
    <scope>NUCLEOTIDE SEQUENCE [LARGE SCALE GENOMIC DNA]</scope>
    <source>
        <strain evidence="8 9">NBC_01247</strain>
    </source>
</reference>
<evidence type="ECO:0000256" key="3">
    <source>
        <dbReference type="ARBA" id="ARBA00022968"/>
    </source>
</evidence>
<keyword evidence="6" id="KW-0732">Signal</keyword>
<evidence type="ECO:0000256" key="1">
    <source>
        <dbReference type="ARBA" id="ARBA00004196"/>
    </source>
</evidence>
<dbReference type="InterPro" id="IPR036249">
    <property type="entry name" value="Thioredoxin-like_sf"/>
</dbReference>
<keyword evidence="3" id="KW-0812">Transmembrane</keyword>
<dbReference type="SUPFAM" id="SSF52833">
    <property type="entry name" value="Thioredoxin-like"/>
    <property type="match status" value="1"/>
</dbReference>
<evidence type="ECO:0000256" key="5">
    <source>
        <dbReference type="ARBA" id="ARBA00023284"/>
    </source>
</evidence>
<feature type="signal peptide" evidence="6">
    <location>
        <begin position="1"/>
        <end position="31"/>
    </location>
</feature>
<proteinExistence type="predicted"/>
<evidence type="ECO:0000256" key="2">
    <source>
        <dbReference type="ARBA" id="ARBA00022748"/>
    </source>
</evidence>
<sequence>MSGTTRPRLRPAAAVAAAAALVLTGCSSSGSSGSGDAQTGFIVGKGGAPDTAAAGHRKDAPDISGTTLEGTKVALSDYRGKVVVLNIWGSWCNPCRAEAPNLQSVWDTYKDQGVQFLGINTRDIDPANAVRFEQEKGVTFPSLYDPDGTQILKFPKGSLNPQSIPTTLVIDRDGKLAARAMRALEAEDIETMLKPVLAEQKS</sequence>
<evidence type="ECO:0000256" key="4">
    <source>
        <dbReference type="ARBA" id="ARBA00023157"/>
    </source>
</evidence>
<organism evidence="8 9">
    <name type="scientific">Kitasatospora herbaricolor</name>
    <dbReference type="NCBI Taxonomy" id="68217"/>
    <lineage>
        <taxon>Bacteria</taxon>
        <taxon>Bacillati</taxon>
        <taxon>Actinomycetota</taxon>
        <taxon>Actinomycetes</taxon>
        <taxon>Kitasatosporales</taxon>
        <taxon>Streptomycetaceae</taxon>
        <taxon>Kitasatospora</taxon>
    </lineage>
</organism>
<evidence type="ECO:0000259" key="7">
    <source>
        <dbReference type="PROSITE" id="PS51352"/>
    </source>
</evidence>
<feature type="chain" id="PRO_5046999819" evidence="6">
    <location>
        <begin position="32"/>
        <end position="202"/>
    </location>
</feature>
<dbReference type="InterPro" id="IPR050553">
    <property type="entry name" value="Thioredoxin_ResA/DsbE_sf"/>
</dbReference>
<evidence type="ECO:0000313" key="9">
    <source>
        <dbReference type="Proteomes" id="UP001432014"/>
    </source>
</evidence>